<feature type="compositionally biased region" description="Basic residues" evidence="1">
    <location>
        <begin position="128"/>
        <end position="137"/>
    </location>
</feature>
<reference evidence="2 3" key="1">
    <citation type="submission" date="2017-06" db="EMBL/GenBank/DDBJ databases">
        <title>Genome sequence of Bacillus sonorensis strain SRCM101395.</title>
        <authorList>
            <person name="Cho S.H."/>
        </authorList>
    </citation>
    <scope>NUCLEOTIDE SEQUENCE [LARGE SCALE GENOMIC DNA]</scope>
    <source>
        <strain evidence="2 3">SRCM101395</strain>
    </source>
</reference>
<sequence length="288" mass="33495">MVSIHEAVYINGKEKALISLDDINMEDYLKKYREKLFCTTTDCKAKLSYVNRPGNKSHFRTWRESRHSESCIHFFEKEDGRVGVRQSGVQTGSVSTDQMRRSVREAFELEILSEEERVRRREADRQKRQNRKRRRKVTATVEQPAIRIVTDPAEKSEDSNRINGRLYKRNADALKETDLGHTRTVTGIVKSVETGKKRAMVRIYKNGTFVNIKFEEAFFAVTPQYEGLFHYIGRFAEENNDVIFCAVGEVRQNKQSQEFELVVFEREGLLIHGRTLPSLAAFYSIEQI</sequence>
<dbReference type="RefSeq" id="WP_006638439.1">
    <property type="nucleotide sequence ID" value="NZ_BORD01000002.1"/>
</dbReference>
<dbReference type="EMBL" id="CP021920">
    <property type="protein sequence ID" value="ASB89889.1"/>
    <property type="molecule type" value="Genomic_DNA"/>
</dbReference>
<organism evidence="2 3">
    <name type="scientific">Bacillus sonorensis</name>
    <dbReference type="NCBI Taxonomy" id="119858"/>
    <lineage>
        <taxon>Bacteria</taxon>
        <taxon>Bacillati</taxon>
        <taxon>Bacillota</taxon>
        <taxon>Bacilli</taxon>
        <taxon>Bacillales</taxon>
        <taxon>Bacillaceae</taxon>
        <taxon>Bacillus</taxon>
    </lineage>
</organism>
<dbReference type="Proteomes" id="UP000196877">
    <property type="component" value="Chromosome"/>
</dbReference>
<keyword evidence="3" id="KW-1185">Reference proteome</keyword>
<accession>A0ABN5AKH5</accession>
<gene>
    <name evidence="2" type="ORF">S101395_03382</name>
</gene>
<protein>
    <submittedName>
        <fullName evidence="2">Uncharacterized protein</fullName>
    </submittedName>
</protein>
<evidence type="ECO:0000313" key="3">
    <source>
        <dbReference type="Proteomes" id="UP000196877"/>
    </source>
</evidence>
<feature type="compositionally biased region" description="Basic and acidic residues" evidence="1">
    <location>
        <begin position="118"/>
        <end position="127"/>
    </location>
</feature>
<dbReference type="GeneID" id="92852673"/>
<evidence type="ECO:0000256" key="1">
    <source>
        <dbReference type="SAM" id="MobiDB-lite"/>
    </source>
</evidence>
<proteinExistence type="predicted"/>
<name>A0ABN5AKH5_9BACI</name>
<evidence type="ECO:0000313" key="2">
    <source>
        <dbReference type="EMBL" id="ASB89889.1"/>
    </source>
</evidence>
<feature type="region of interest" description="Disordered" evidence="1">
    <location>
        <begin position="118"/>
        <end position="139"/>
    </location>
</feature>